<evidence type="ECO:0000256" key="2">
    <source>
        <dbReference type="SAM" id="Phobius"/>
    </source>
</evidence>
<sequence length="364" mass="39481">MFSALVASTSALRVPVILDTGSPDFWISTNVTFENAINTSVISGTNYGTKGGQSRVSGYILTAEAEFGGFTVHNQTFVDVTNMTTEDGTGLLFPGSLSKAKSPYNGSRPVSNIFAQYPYFPPQFTMLFSRYYGNNITSSGGEFTFGDPISGYEYIEDAPAMPVIDNFLFEQPTGAKNLTAILDAGTPTALMDSEFVDMLYALLLGDSFLRNVYTLYNHNPNRNWGNTTRPYVQMIPLTDPNEAWANFENWNQQRLDSWKNISSIVNNYDSSDNSSDSSNDAKVSTGAHLAGDVTDSTPASSSSPDFSTLTRNSYIILGLLAGVLVLVLVVLGVSCAGQRSKTGQGYRVVAPMGEQKTFVSSYSE</sequence>
<keyword evidence="4" id="KW-1185">Reference proteome</keyword>
<evidence type="ECO:0000256" key="1">
    <source>
        <dbReference type="SAM" id="MobiDB-lite"/>
    </source>
</evidence>
<proteinExistence type="predicted"/>
<feature type="transmembrane region" description="Helical" evidence="2">
    <location>
        <begin position="314"/>
        <end position="337"/>
    </location>
</feature>
<keyword evidence="2" id="KW-1133">Transmembrane helix</keyword>
<dbReference type="GO" id="GO:0004190">
    <property type="term" value="F:aspartic-type endopeptidase activity"/>
    <property type="evidence" value="ECO:0007669"/>
    <property type="project" value="InterPro"/>
</dbReference>
<dbReference type="OrthoDB" id="771136at2759"/>
<feature type="region of interest" description="Disordered" evidence="1">
    <location>
        <begin position="269"/>
        <end position="305"/>
    </location>
</feature>
<dbReference type="GO" id="GO:0006508">
    <property type="term" value="P:proteolysis"/>
    <property type="evidence" value="ECO:0007669"/>
    <property type="project" value="InterPro"/>
</dbReference>
<name>A0A1X6MY72_9APHY</name>
<evidence type="ECO:0008006" key="5">
    <source>
        <dbReference type="Google" id="ProtNLM"/>
    </source>
</evidence>
<organism evidence="3 4">
    <name type="scientific">Postia placenta MAD-698-R-SB12</name>
    <dbReference type="NCBI Taxonomy" id="670580"/>
    <lineage>
        <taxon>Eukaryota</taxon>
        <taxon>Fungi</taxon>
        <taxon>Dikarya</taxon>
        <taxon>Basidiomycota</taxon>
        <taxon>Agaricomycotina</taxon>
        <taxon>Agaricomycetes</taxon>
        <taxon>Polyporales</taxon>
        <taxon>Adustoporiaceae</taxon>
        <taxon>Rhodonia</taxon>
    </lineage>
</organism>
<accession>A0A1X6MY72</accession>
<feature type="compositionally biased region" description="Low complexity" evidence="1">
    <location>
        <begin position="294"/>
        <end position="305"/>
    </location>
</feature>
<feature type="compositionally biased region" description="Low complexity" evidence="1">
    <location>
        <begin position="269"/>
        <end position="280"/>
    </location>
</feature>
<gene>
    <name evidence="3" type="ORF">POSPLADRAFT_1146264</name>
</gene>
<dbReference type="EMBL" id="KZ110599">
    <property type="protein sequence ID" value="OSX61321.1"/>
    <property type="molecule type" value="Genomic_DNA"/>
</dbReference>
<dbReference type="STRING" id="670580.A0A1X6MY72"/>
<dbReference type="Gene3D" id="2.40.70.10">
    <property type="entry name" value="Acid Proteases"/>
    <property type="match status" value="1"/>
</dbReference>
<dbReference type="InterPro" id="IPR021109">
    <property type="entry name" value="Peptidase_aspartic_dom_sf"/>
</dbReference>
<keyword evidence="2" id="KW-0812">Transmembrane</keyword>
<keyword evidence="2" id="KW-0472">Membrane</keyword>
<dbReference type="Proteomes" id="UP000194127">
    <property type="component" value="Unassembled WGS sequence"/>
</dbReference>
<dbReference type="AlphaFoldDB" id="A0A1X6MY72"/>
<dbReference type="CDD" id="cd05471">
    <property type="entry name" value="pepsin_like"/>
    <property type="match status" value="1"/>
</dbReference>
<dbReference type="InterPro" id="IPR001461">
    <property type="entry name" value="Aspartic_peptidase_A1"/>
</dbReference>
<dbReference type="RefSeq" id="XP_024338115.1">
    <property type="nucleotide sequence ID" value="XM_024485907.1"/>
</dbReference>
<evidence type="ECO:0000313" key="4">
    <source>
        <dbReference type="Proteomes" id="UP000194127"/>
    </source>
</evidence>
<dbReference type="SUPFAM" id="SSF50630">
    <property type="entry name" value="Acid proteases"/>
    <property type="match status" value="1"/>
</dbReference>
<evidence type="ECO:0000313" key="3">
    <source>
        <dbReference type="EMBL" id="OSX61321.1"/>
    </source>
</evidence>
<dbReference type="PRINTS" id="PR00792">
    <property type="entry name" value="PEPSIN"/>
</dbReference>
<reference evidence="3 4" key="1">
    <citation type="submission" date="2017-04" db="EMBL/GenBank/DDBJ databases">
        <title>Genome Sequence of the Model Brown-Rot Fungus Postia placenta SB12.</title>
        <authorList>
            <consortium name="DOE Joint Genome Institute"/>
            <person name="Gaskell J."/>
            <person name="Kersten P."/>
            <person name="Larrondo L.F."/>
            <person name="Canessa P."/>
            <person name="Martinez D."/>
            <person name="Hibbett D."/>
            <person name="Schmoll M."/>
            <person name="Kubicek C.P."/>
            <person name="Martinez A.T."/>
            <person name="Yadav J."/>
            <person name="Master E."/>
            <person name="Magnuson J.K."/>
            <person name="James T."/>
            <person name="Yaver D."/>
            <person name="Berka R."/>
            <person name="Labutti K."/>
            <person name="Lipzen A."/>
            <person name="Aerts A."/>
            <person name="Barry K."/>
            <person name="Henrissat B."/>
            <person name="Blanchette R."/>
            <person name="Grigoriev I."/>
            <person name="Cullen D."/>
        </authorList>
    </citation>
    <scope>NUCLEOTIDE SEQUENCE [LARGE SCALE GENOMIC DNA]</scope>
    <source>
        <strain evidence="3 4">MAD-698-R-SB12</strain>
    </source>
</reference>
<dbReference type="GeneID" id="36330856"/>
<protein>
    <recommendedName>
        <fullName evidence="5">Peptidase A1 domain-containing protein</fullName>
    </recommendedName>
</protein>
<dbReference type="InterPro" id="IPR034164">
    <property type="entry name" value="Pepsin-like_dom"/>
</dbReference>